<keyword evidence="7" id="KW-0378">Hydrolase</keyword>
<evidence type="ECO:0000256" key="7">
    <source>
        <dbReference type="ARBA" id="ARBA00022801"/>
    </source>
</evidence>
<evidence type="ECO:0000256" key="8">
    <source>
        <dbReference type="ARBA" id="ARBA00023316"/>
    </source>
</evidence>
<dbReference type="GO" id="GO:0009253">
    <property type="term" value="P:peptidoglycan catabolic process"/>
    <property type="evidence" value="ECO:0007669"/>
    <property type="project" value="InterPro"/>
</dbReference>
<dbReference type="AlphaFoldDB" id="A0A227KR06"/>
<comment type="catalytic activity">
    <reaction evidence="1">
        <text>Hydrolyzes the link between N-acetylmuramoyl residues and L-amino acid residues in certain cell-wall glycopeptides.</text>
        <dbReference type="EC" id="3.5.1.28"/>
    </reaction>
</comment>
<dbReference type="GO" id="GO:0071555">
    <property type="term" value="P:cell wall organization"/>
    <property type="evidence" value="ECO:0007669"/>
    <property type="project" value="UniProtKB-KW"/>
</dbReference>
<evidence type="ECO:0000256" key="6">
    <source>
        <dbReference type="ARBA" id="ARBA00022764"/>
    </source>
</evidence>
<evidence type="ECO:0000256" key="9">
    <source>
        <dbReference type="ARBA" id="ARBA00074581"/>
    </source>
</evidence>
<gene>
    <name evidence="12" type="ORF">ADH67_01205</name>
</gene>
<dbReference type="Gene3D" id="2.60.40.3500">
    <property type="match status" value="1"/>
</dbReference>
<evidence type="ECO:0000313" key="13">
    <source>
        <dbReference type="Proteomes" id="UP000214610"/>
    </source>
</evidence>
<evidence type="ECO:0000256" key="3">
    <source>
        <dbReference type="ARBA" id="ARBA00010860"/>
    </source>
</evidence>
<evidence type="ECO:0000256" key="1">
    <source>
        <dbReference type="ARBA" id="ARBA00001561"/>
    </source>
</evidence>
<organism evidence="12 13">
    <name type="scientific">Turicimonas muris</name>
    <dbReference type="NCBI Taxonomy" id="1796652"/>
    <lineage>
        <taxon>Bacteria</taxon>
        <taxon>Pseudomonadati</taxon>
        <taxon>Pseudomonadota</taxon>
        <taxon>Betaproteobacteria</taxon>
        <taxon>Burkholderiales</taxon>
        <taxon>Sutterellaceae</taxon>
        <taxon>Turicimonas</taxon>
    </lineage>
</organism>
<protein>
    <recommendedName>
        <fullName evidence="9">N-acetylmuramoyl-L-alanine amidase AmiC</fullName>
        <ecNumber evidence="4">3.5.1.28</ecNumber>
    </recommendedName>
</protein>
<comment type="caution">
    <text evidence="12">The sequence shown here is derived from an EMBL/GenBank/DDBJ whole genome shotgun (WGS) entry which is preliminary data.</text>
</comment>
<evidence type="ECO:0000313" key="12">
    <source>
        <dbReference type="EMBL" id="OXE50949.1"/>
    </source>
</evidence>
<name>A0A227KR06_9BURK</name>
<dbReference type="PANTHER" id="PTHR30404:SF0">
    <property type="entry name" value="N-ACETYLMURAMOYL-L-ALANINE AMIDASE AMIC"/>
    <property type="match status" value="1"/>
</dbReference>
<dbReference type="EC" id="3.5.1.28" evidence="4"/>
<keyword evidence="8" id="KW-0961">Cell wall biogenesis/degradation</keyword>
<dbReference type="RefSeq" id="WP_066590890.1">
    <property type="nucleotide sequence ID" value="NZ_CAJTBZ010000023.1"/>
</dbReference>
<sequence>MSGISRRTLVNEVGGLILFSFLPISSAKAAQLVDLRIWPSPEYTRITLEHDVPIPFKYTMVRNGSSVKMVVLIEGLTLTTKLKNLVSKQQPNDPYISGITASQYSSKTVQLVINFKQDVDPQVFSLKPFGEYKYRLVFDLYPAVEKDPIMALIRKEESEPDAIGRILAQVAEGQQRMEENRAEAEQDSIGDLIAGITSGNIVPMKPGDLGYMEQPSKEKPKSSKAPVTKQPKKEQPKTTPRRGRERVLVVMVDPGHGGEDPGAVGKRYRTKEKEVVLSISRILVAELNKVQGFKAMLTRDRDYFVPLNRRVQKARAAKADFFVSVHADAWVKPTARGSSIFALDTRGRVSTQNKWLARNQNNADLIGGVNVTRHDKQIAKILLDMSFTAQVSDSLAYGKKILTEIAKINTLHKSRVEQANFAVLKAPDIPSVLVETAFISNPQEEQKLRTRAFQRKVACAIGNGILKGFGRSGSLS</sequence>
<comment type="similarity">
    <text evidence="3">Belongs to the N-acetylmuramoyl-L-alanine amidase 3 family.</text>
</comment>
<feature type="region of interest" description="Disordered" evidence="10">
    <location>
        <begin position="200"/>
        <end position="245"/>
    </location>
</feature>
<dbReference type="SUPFAM" id="SSF53187">
    <property type="entry name" value="Zn-dependent exopeptidases"/>
    <property type="match status" value="1"/>
</dbReference>
<evidence type="ECO:0000256" key="4">
    <source>
        <dbReference type="ARBA" id="ARBA00011901"/>
    </source>
</evidence>
<reference evidence="13" key="1">
    <citation type="submission" date="2017-05" db="EMBL/GenBank/DDBJ databases">
        <title>Improved OligoMM genomes.</title>
        <authorList>
            <person name="Garzetti D."/>
        </authorList>
    </citation>
    <scope>NUCLEOTIDE SEQUENCE [LARGE SCALE GENOMIC DNA]</scope>
    <source>
        <strain evidence="13">YL45</strain>
    </source>
</reference>
<evidence type="ECO:0000256" key="2">
    <source>
        <dbReference type="ARBA" id="ARBA00004418"/>
    </source>
</evidence>
<dbReference type="CDD" id="cd02696">
    <property type="entry name" value="MurNAc-LAA"/>
    <property type="match status" value="1"/>
</dbReference>
<evidence type="ECO:0000256" key="5">
    <source>
        <dbReference type="ARBA" id="ARBA00022729"/>
    </source>
</evidence>
<keyword evidence="6" id="KW-0574">Periplasm</keyword>
<dbReference type="InterPro" id="IPR002508">
    <property type="entry name" value="MurNAc-LAA_cat"/>
</dbReference>
<dbReference type="FunFam" id="3.40.630.40:FF:000001">
    <property type="entry name" value="N-acetylmuramoyl-L-alanine amidase"/>
    <property type="match status" value="1"/>
</dbReference>
<comment type="subcellular location">
    <subcellularLocation>
        <location evidence="2">Periplasm</location>
    </subcellularLocation>
</comment>
<dbReference type="Pfam" id="PF11741">
    <property type="entry name" value="AMIN"/>
    <property type="match status" value="1"/>
</dbReference>
<keyword evidence="5" id="KW-0732">Signal</keyword>
<dbReference type="InterPro" id="IPR021731">
    <property type="entry name" value="AMIN_dom"/>
</dbReference>
<dbReference type="GO" id="GO:0008745">
    <property type="term" value="F:N-acetylmuramoyl-L-alanine amidase activity"/>
    <property type="evidence" value="ECO:0007669"/>
    <property type="project" value="UniProtKB-EC"/>
</dbReference>
<feature type="domain" description="MurNAc-LAA" evidence="11">
    <location>
        <begin position="311"/>
        <end position="466"/>
    </location>
</feature>
<dbReference type="InterPro" id="IPR050695">
    <property type="entry name" value="N-acetylmuramoyl_amidase_3"/>
</dbReference>
<dbReference type="Proteomes" id="UP000214610">
    <property type="component" value="Unassembled WGS sequence"/>
</dbReference>
<dbReference type="PANTHER" id="PTHR30404">
    <property type="entry name" value="N-ACETYLMURAMOYL-L-ALANINE AMIDASE"/>
    <property type="match status" value="1"/>
</dbReference>
<proteinExistence type="inferred from homology"/>
<evidence type="ECO:0000256" key="10">
    <source>
        <dbReference type="SAM" id="MobiDB-lite"/>
    </source>
</evidence>
<dbReference type="GO" id="GO:0030288">
    <property type="term" value="C:outer membrane-bounded periplasmic space"/>
    <property type="evidence" value="ECO:0007669"/>
    <property type="project" value="TreeGrafter"/>
</dbReference>
<accession>A0A227KR06</accession>
<dbReference type="Gene3D" id="3.40.630.40">
    <property type="entry name" value="Zn-dependent exopeptidases"/>
    <property type="match status" value="1"/>
</dbReference>
<dbReference type="GeneID" id="78363141"/>
<evidence type="ECO:0000259" key="11">
    <source>
        <dbReference type="SMART" id="SM00646"/>
    </source>
</evidence>
<dbReference type="SMART" id="SM00646">
    <property type="entry name" value="Ami_3"/>
    <property type="match status" value="1"/>
</dbReference>
<dbReference type="Pfam" id="PF01520">
    <property type="entry name" value="Amidase_3"/>
    <property type="match status" value="1"/>
</dbReference>
<keyword evidence="13" id="KW-1185">Reference proteome</keyword>
<dbReference type="EMBL" id="NHMP01000001">
    <property type="protein sequence ID" value="OXE50949.1"/>
    <property type="molecule type" value="Genomic_DNA"/>
</dbReference>